<proteinExistence type="predicted"/>
<evidence type="ECO:0000313" key="1">
    <source>
        <dbReference type="EMBL" id="KJA26030.1"/>
    </source>
</evidence>
<accession>A0A0D2Q386</accession>
<sequence>MLSPPVLVGSAVSGASSALSGASAEFADAFAPALAPTSLPRACAECSVRRERPPRVGTEEGAGSSILSPLKGLQFALSNAYEQAQERREARVASAEELKLLVFVYRMVDACLERRYRAELTAAREAPAS</sequence>
<gene>
    <name evidence="1" type="ORF">HYPSUDRAFT_199262</name>
</gene>
<organism evidence="1 2">
    <name type="scientific">Hypholoma sublateritium (strain FD-334 SS-4)</name>
    <dbReference type="NCBI Taxonomy" id="945553"/>
    <lineage>
        <taxon>Eukaryota</taxon>
        <taxon>Fungi</taxon>
        <taxon>Dikarya</taxon>
        <taxon>Basidiomycota</taxon>
        <taxon>Agaricomycotina</taxon>
        <taxon>Agaricomycetes</taxon>
        <taxon>Agaricomycetidae</taxon>
        <taxon>Agaricales</taxon>
        <taxon>Agaricineae</taxon>
        <taxon>Strophariaceae</taxon>
        <taxon>Hypholoma</taxon>
    </lineage>
</organism>
<dbReference type="Proteomes" id="UP000054270">
    <property type="component" value="Unassembled WGS sequence"/>
</dbReference>
<dbReference type="EMBL" id="KN817529">
    <property type="protein sequence ID" value="KJA26030.1"/>
    <property type="molecule type" value="Genomic_DNA"/>
</dbReference>
<keyword evidence="2" id="KW-1185">Reference proteome</keyword>
<dbReference type="AlphaFoldDB" id="A0A0D2Q386"/>
<name>A0A0D2Q386_HYPSF</name>
<protein>
    <submittedName>
        <fullName evidence="1">Uncharacterized protein</fullName>
    </submittedName>
</protein>
<evidence type="ECO:0000313" key="2">
    <source>
        <dbReference type="Proteomes" id="UP000054270"/>
    </source>
</evidence>
<reference evidence="2" key="1">
    <citation type="submission" date="2014-04" db="EMBL/GenBank/DDBJ databases">
        <title>Evolutionary Origins and Diversification of the Mycorrhizal Mutualists.</title>
        <authorList>
            <consortium name="DOE Joint Genome Institute"/>
            <consortium name="Mycorrhizal Genomics Consortium"/>
            <person name="Kohler A."/>
            <person name="Kuo A."/>
            <person name="Nagy L.G."/>
            <person name="Floudas D."/>
            <person name="Copeland A."/>
            <person name="Barry K.W."/>
            <person name="Cichocki N."/>
            <person name="Veneault-Fourrey C."/>
            <person name="LaButti K."/>
            <person name="Lindquist E.A."/>
            <person name="Lipzen A."/>
            <person name="Lundell T."/>
            <person name="Morin E."/>
            <person name="Murat C."/>
            <person name="Riley R."/>
            <person name="Ohm R."/>
            <person name="Sun H."/>
            <person name="Tunlid A."/>
            <person name="Henrissat B."/>
            <person name="Grigoriev I.V."/>
            <person name="Hibbett D.S."/>
            <person name="Martin F."/>
        </authorList>
    </citation>
    <scope>NUCLEOTIDE SEQUENCE [LARGE SCALE GENOMIC DNA]</scope>
    <source>
        <strain evidence="2">FD-334 SS-4</strain>
    </source>
</reference>